<evidence type="ECO:0000313" key="4">
    <source>
        <dbReference type="WBParaSite" id="HPLM_0002098301-mRNA-1"/>
    </source>
</evidence>
<reference evidence="4" key="1">
    <citation type="submission" date="2017-02" db="UniProtKB">
        <authorList>
            <consortium name="WormBaseParasite"/>
        </authorList>
    </citation>
    <scope>IDENTIFICATION</scope>
</reference>
<keyword evidence="1" id="KW-1133">Transmembrane helix</keyword>
<dbReference type="EMBL" id="UZAF01022781">
    <property type="protein sequence ID" value="VDO87115.1"/>
    <property type="molecule type" value="Genomic_DNA"/>
</dbReference>
<dbReference type="AlphaFoldDB" id="A0A0N4X9E1"/>
<evidence type="ECO:0000313" key="2">
    <source>
        <dbReference type="EMBL" id="VDO87115.1"/>
    </source>
</evidence>
<keyword evidence="1" id="KW-0812">Transmembrane</keyword>
<dbReference type="WBParaSite" id="HPLM_0002098301-mRNA-1">
    <property type="protein sequence ID" value="HPLM_0002098301-mRNA-1"/>
    <property type="gene ID" value="HPLM_0002098301"/>
</dbReference>
<proteinExistence type="predicted"/>
<reference evidence="2 3" key="2">
    <citation type="submission" date="2018-11" db="EMBL/GenBank/DDBJ databases">
        <authorList>
            <consortium name="Pathogen Informatics"/>
        </authorList>
    </citation>
    <scope>NUCLEOTIDE SEQUENCE [LARGE SCALE GENOMIC DNA]</scope>
    <source>
        <strain evidence="2 3">MHpl1</strain>
    </source>
</reference>
<keyword evidence="1" id="KW-0472">Membrane</keyword>
<organism evidence="4">
    <name type="scientific">Haemonchus placei</name>
    <name type="common">Barber's pole worm</name>
    <dbReference type="NCBI Taxonomy" id="6290"/>
    <lineage>
        <taxon>Eukaryota</taxon>
        <taxon>Metazoa</taxon>
        <taxon>Ecdysozoa</taxon>
        <taxon>Nematoda</taxon>
        <taxon>Chromadorea</taxon>
        <taxon>Rhabditida</taxon>
        <taxon>Rhabditina</taxon>
        <taxon>Rhabditomorpha</taxon>
        <taxon>Strongyloidea</taxon>
        <taxon>Trichostrongylidae</taxon>
        <taxon>Haemonchus</taxon>
    </lineage>
</organism>
<keyword evidence="3" id="KW-1185">Reference proteome</keyword>
<accession>A0A0N4X9E1</accession>
<evidence type="ECO:0000256" key="1">
    <source>
        <dbReference type="SAM" id="Phobius"/>
    </source>
</evidence>
<feature type="transmembrane region" description="Helical" evidence="1">
    <location>
        <begin position="49"/>
        <end position="68"/>
    </location>
</feature>
<sequence>MHPASWRMAFVFMPFAAINPCIGRFSQEHQVLRERDIDLPVCKRRRRDAILSTCIFRAIAVVLLIQSWRSKASRM</sequence>
<name>A0A0N4X9E1_HAEPC</name>
<dbReference type="Proteomes" id="UP000268014">
    <property type="component" value="Unassembled WGS sequence"/>
</dbReference>
<gene>
    <name evidence="2" type="ORF">HPLM_LOCUS20975</name>
</gene>
<protein>
    <submittedName>
        <fullName evidence="4">Secreted protein</fullName>
    </submittedName>
</protein>
<evidence type="ECO:0000313" key="3">
    <source>
        <dbReference type="Proteomes" id="UP000268014"/>
    </source>
</evidence>